<evidence type="ECO:0000313" key="2">
    <source>
        <dbReference type="Proteomes" id="UP001165079"/>
    </source>
</evidence>
<dbReference type="Proteomes" id="UP001165079">
    <property type="component" value="Unassembled WGS sequence"/>
</dbReference>
<name>A0A9W6SPR5_9ACTN</name>
<sequence length="158" mass="17216">MLLLAADPEPVFMRDASGLRPALLLRHDPETIQIWPGDERVQSAREFLWHHGWHKLADTGSRNALNLYAWGLMIATGTDGGPILRALRRPGGVIWEGAVPLADGWLTPNLARPGRLVPVFAVPDSETAATPGPLAERVDKAVRDQQLLAARIPLKSAT</sequence>
<dbReference type="RefSeq" id="WP_285663643.1">
    <property type="nucleotide sequence ID" value="NZ_BSTX01000002.1"/>
</dbReference>
<dbReference type="AlphaFoldDB" id="A0A9W6SPR5"/>
<keyword evidence="2" id="KW-1185">Reference proteome</keyword>
<gene>
    <name evidence="1" type="ORF">Afil01_32980</name>
</gene>
<evidence type="ECO:0000313" key="1">
    <source>
        <dbReference type="EMBL" id="GLZ78491.1"/>
    </source>
</evidence>
<proteinExistence type="predicted"/>
<comment type="caution">
    <text evidence="1">The sequence shown here is derived from an EMBL/GenBank/DDBJ whole genome shotgun (WGS) entry which is preliminary data.</text>
</comment>
<reference evidence="1" key="1">
    <citation type="submission" date="2023-03" db="EMBL/GenBank/DDBJ databases">
        <title>Actinorhabdospora filicis NBRC 111898.</title>
        <authorList>
            <person name="Ichikawa N."/>
            <person name="Sato H."/>
            <person name="Tonouchi N."/>
        </authorList>
    </citation>
    <scope>NUCLEOTIDE SEQUENCE</scope>
    <source>
        <strain evidence="1">NBRC 111898</strain>
    </source>
</reference>
<organism evidence="1 2">
    <name type="scientific">Actinorhabdospora filicis</name>
    <dbReference type="NCBI Taxonomy" id="1785913"/>
    <lineage>
        <taxon>Bacteria</taxon>
        <taxon>Bacillati</taxon>
        <taxon>Actinomycetota</taxon>
        <taxon>Actinomycetes</taxon>
        <taxon>Micromonosporales</taxon>
        <taxon>Micromonosporaceae</taxon>
        <taxon>Actinorhabdospora</taxon>
    </lineage>
</organism>
<dbReference type="EMBL" id="BSTX01000002">
    <property type="protein sequence ID" value="GLZ78491.1"/>
    <property type="molecule type" value="Genomic_DNA"/>
</dbReference>
<accession>A0A9W6SPR5</accession>
<protein>
    <submittedName>
        <fullName evidence="1">Uncharacterized protein</fullName>
    </submittedName>
</protein>